<dbReference type="GO" id="GO:0055085">
    <property type="term" value="P:transmembrane transport"/>
    <property type="evidence" value="ECO:0007669"/>
    <property type="project" value="InterPro"/>
</dbReference>
<evidence type="ECO:0008006" key="12">
    <source>
        <dbReference type="Google" id="ProtNLM"/>
    </source>
</evidence>
<keyword evidence="7 9" id="KW-1133">Transmembrane helix</keyword>
<keyword evidence="6" id="KW-1278">Translocase</keyword>
<sequence>MKMAQWIKTPKTYILIAIAVYLSIASWATHSMSGIENGGIAAGTAIVVDVFFALIKKRKRILPDGAAITGLIVASILSMNTAWPIVASTAGLSIISKHLLVYKKKPIINPAAFGLFLSIPIFHAEQSWWGAFGDLPGWYIPLLLIGGYIVTNRVNKYPQVFAFFLISFALTLAMAYFHKGDAFDALRPPFINATLFFGCFMLTDPPTSPAKTRDQVLFGVIAAVAGSVVYELYGGLMYLFIGLLAGNVFHVLMQRLTANRPKSSSKPSSKPKSKPLST</sequence>
<dbReference type="OrthoDB" id="260854at2"/>
<evidence type="ECO:0000256" key="5">
    <source>
        <dbReference type="ARBA" id="ARBA00022692"/>
    </source>
</evidence>
<keyword evidence="8 9" id="KW-0472">Membrane</keyword>
<evidence type="ECO:0000256" key="7">
    <source>
        <dbReference type="ARBA" id="ARBA00022989"/>
    </source>
</evidence>
<feature type="transmembrane region" description="Helical" evidence="9">
    <location>
        <begin position="35"/>
        <end position="54"/>
    </location>
</feature>
<gene>
    <name evidence="10" type="ORF">EJC50_19140</name>
</gene>
<dbReference type="Proteomes" id="UP000272528">
    <property type="component" value="Chromosome"/>
</dbReference>
<dbReference type="PANTHER" id="PTHR30578:SF0">
    <property type="entry name" value="ION-TRANSLOCATING OXIDOREDUCTASE COMPLEX SUBUNIT D"/>
    <property type="match status" value="1"/>
</dbReference>
<keyword evidence="5 9" id="KW-0812">Transmembrane</keyword>
<evidence type="ECO:0000313" key="11">
    <source>
        <dbReference type="Proteomes" id="UP000272528"/>
    </source>
</evidence>
<evidence type="ECO:0000256" key="2">
    <source>
        <dbReference type="ARBA" id="ARBA00022553"/>
    </source>
</evidence>
<name>A0A3Q8X6F8_9BACL</name>
<proteinExistence type="predicted"/>
<keyword evidence="4" id="KW-0288">FMN</keyword>
<evidence type="ECO:0000256" key="8">
    <source>
        <dbReference type="ARBA" id="ARBA00023136"/>
    </source>
</evidence>
<protein>
    <recommendedName>
        <fullName evidence="12">RnfABCDGE type electron transport complex subunit D</fullName>
    </recommendedName>
</protein>
<evidence type="ECO:0000256" key="9">
    <source>
        <dbReference type="SAM" id="Phobius"/>
    </source>
</evidence>
<evidence type="ECO:0000256" key="1">
    <source>
        <dbReference type="ARBA" id="ARBA00022448"/>
    </source>
</evidence>
<feature type="transmembrane region" description="Helical" evidence="9">
    <location>
        <begin position="12"/>
        <end position="29"/>
    </location>
</feature>
<dbReference type="GO" id="GO:0005886">
    <property type="term" value="C:plasma membrane"/>
    <property type="evidence" value="ECO:0007669"/>
    <property type="project" value="TreeGrafter"/>
</dbReference>
<dbReference type="Pfam" id="PF03116">
    <property type="entry name" value="NQR2_RnfD_RnfE"/>
    <property type="match status" value="1"/>
</dbReference>
<organism evidence="10 11">
    <name type="scientific">Paenibacillus albus</name>
    <dbReference type="NCBI Taxonomy" id="2495582"/>
    <lineage>
        <taxon>Bacteria</taxon>
        <taxon>Bacillati</taxon>
        <taxon>Bacillota</taxon>
        <taxon>Bacilli</taxon>
        <taxon>Bacillales</taxon>
        <taxon>Paenibacillaceae</taxon>
        <taxon>Paenibacillus</taxon>
    </lineage>
</organism>
<feature type="transmembrane region" description="Helical" evidence="9">
    <location>
        <begin position="136"/>
        <end position="154"/>
    </location>
</feature>
<evidence type="ECO:0000256" key="4">
    <source>
        <dbReference type="ARBA" id="ARBA00022643"/>
    </source>
</evidence>
<dbReference type="AlphaFoldDB" id="A0A3Q8X6F8"/>
<dbReference type="InterPro" id="IPR004338">
    <property type="entry name" value="NqrB/RnfD"/>
</dbReference>
<feature type="transmembrane region" description="Helical" evidence="9">
    <location>
        <begin position="236"/>
        <end position="253"/>
    </location>
</feature>
<keyword evidence="2" id="KW-0597">Phosphoprotein</keyword>
<accession>A0A3Q8X6F8</accession>
<keyword evidence="11" id="KW-1185">Reference proteome</keyword>
<evidence type="ECO:0000256" key="3">
    <source>
        <dbReference type="ARBA" id="ARBA00022630"/>
    </source>
</evidence>
<dbReference type="PANTHER" id="PTHR30578">
    <property type="entry name" value="ELECTRON TRANSPORT COMPLEX PROTEIN RNFD"/>
    <property type="match status" value="1"/>
</dbReference>
<dbReference type="KEGG" id="palb:EJC50_19140"/>
<feature type="transmembrane region" description="Helical" evidence="9">
    <location>
        <begin position="161"/>
        <end position="179"/>
    </location>
</feature>
<evidence type="ECO:0000256" key="6">
    <source>
        <dbReference type="ARBA" id="ARBA00022967"/>
    </source>
</evidence>
<evidence type="ECO:0000313" key="10">
    <source>
        <dbReference type="EMBL" id="AZN41555.1"/>
    </source>
</evidence>
<keyword evidence="3" id="KW-0285">Flavoprotein</keyword>
<dbReference type="EMBL" id="CP034437">
    <property type="protein sequence ID" value="AZN41555.1"/>
    <property type="molecule type" value="Genomic_DNA"/>
</dbReference>
<keyword evidence="1" id="KW-0813">Transport</keyword>
<reference evidence="11" key="1">
    <citation type="submission" date="2018-12" db="EMBL/GenBank/DDBJ databases">
        <title>Genome sequence of Peanibacillus sp.</title>
        <authorList>
            <person name="Subramani G."/>
            <person name="Srinivasan S."/>
            <person name="Kim M.K."/>
        </authorList>
    </citation>
    <scope>NUCLEOTIDE SEQUENCE [LARGE SCALE GENOMIC DNA]</scope>
    <source>
        <strain evidence="11">18JY67-1</strain>
    </source>
</reference>